<evidence type="ECO:0000313" key="2">
    <source>
        <dbReference type="EMBL" id="BDT64516.1"/>
    </source>
</evidence>
<organism evidence="2 3">
    <name type="scientific">Streptococcus parapneumoniae</name>
    <dbReference type="NCBI Taxonomy" id="2993430"/>
    <lineage>
        <taxon>Bacteria</taxon>
        <taxon>Bacillati</taxon>
        <taxon>Bacillota</taxon>
        <taxon>Bacilli</taxon>
        <taxon>Lactobacillales</taxon>
        <taxon>Streptococcaceae</taxon>
        <taxon>Streptococcus</taxon>
        <taxon>Streptococcus thalassemiae group</taxon>
    </lineage>
</organism>
<evidence type="ECO:0000313" key="3">
    <source>
        <dbReference type="Proteomes" id="UP001378546"/>
    </source>
</evidence>
<feature type="transmembrane region" description="Helical" evidence="1">
    <location>
        <begin position="7"/>
        <end position="24"/>
    </location>
</feature>
<gene>
    <name evidence="2" type="ORF">SP4011_09330</name>
</gene>
<keyword evidence="1" id="KW-0472">Membrane</keyword>
<feature type="transmembrane region" description="Helical" evidence="1">
    <location>
        <begin position="36"/>
        <end position="58"/>
    </location>
</feature>
<reference evidence="2 3" key="1">
    <citation type="submission" date="2022-11" db="EMBL/GenBank/DDBJ databases">
        <title>Complete genome sequence of alpha-hemolytic streptococci isolated from Japan.</title>
        <authorList>
            <person name="Morita M."/>
            <person name="Chang B."/>
            <person name="Akeda Y."/>
        </authorList>
    </citation>
    <scope>NUCLEOTIDE SEQUENCE [LARGE SCALE GENOMIC DNA]</scope>
    <source>
        <strain evidence="2 3">SP4011</strain>
    </source>
</reference>
<evidence type="ECO:0000256" key="1">
    <source>
        <dbReference type="SAM" id="Phobius"/>
    </source>
</evidence>
<protein>
    <recommendedName>
        <fullName evidence="4">ABC transporter permease</fullName>
    </recommendedName>
</protein>
<keyword evidence="1" id="KW-1133">Transmembrane helix</keyword>
<keyword evidence="3" id="KW-1185">Reference proteome</keyword>
<keyword evidence="1" id="KW-0812">Transmembrane</keyword>
<dbReference type="EMBL" id="AP026968">
    <property type="protein sequence ID" value="BDT64516.1"/>
    <property type="molecule type" value="Genomic_DNA"/>
</dbReference>
<evidence type="ECO:0008006" key="4">
    <source>
        <dbReference type="Google" id="ProtNLM"/>
    </source>
</evidence>
<proteinExistence type="predicted"/>
<sequence length="74" mass="8324">MSISPKFVRIIGSLFPLSYTISLLREILIGQSLLKISSIFFVFLVVNILIILTTIVVLKLGEAHLRKNGSIDFY</sequence>
<name>A0ABN6TJQ5_9STRE</name>
<accession>A0ABN6TJQ5</accession>
<dbReference type="Proteomes" id="UP001378546">
    <property type="component" value="Chromosome"/>
</dbReference>